<dbReference type="InterPro" id="IPR043128">
    <property type="entry name" value="Rev_trsase/Diguanyl_cyclase"/>
</dbReference>
<dbReference type="Gene3D" id="3.30.70.270">
    <property type="match status" value="1"/>
</dbReference>
<dbReference type="AlphaFoldDB" id="A0A369ARQ0"/>
<dbReference type="InterPro" id="IPR001633">
    <property type="entry name" value="EAL_dom"/>
</dbReference>
<dbReference type="PROSITE" id="PS50885">
    <property type="entry name" value="HAMP"/>
    <property type="match status" value="1"/>
</dbReference>
<feature type="domain" description="PAC" evidence="2">
    <location>
        <begin position="328"/>
        <end position="380"/>
    </location>
</feature>
<dbReference type="InterPro" id="IPR013656">
    <property type="entry name" value="PAS_4"/>
</dbReference>
<dbReference type="EMBL" id="QPJU01000003">
    <property type="protein sequence ID" value="RCX10134.1"/>
    <property type="molecule type" value="Genomic_DNA"/>
</dbReference>
<evidence type="ECO:0000256" key="1">
    <source>
        <dbReference type="SAM" id="Phobius"/>
    </source>
</evidence>
<dbReference type="InterPro" id="IPR029787">
    <property type="entry name" value="Nucleotide_cyclase"/>
</dbReference>
<dbReference type="CDD" id="cd06225">
    <property type="entry name" value="HAMP"/>
    <property type="match status" value="1"/>
</dbReference>
<dbReference type="PANTHER" id="PTHR44757">
    <property type="entry name" value="DIGUANYLATE CYCLASE DGCP"/>
    <property type="match status" value="1"/>
</dbReference>
<organism evidence="6 7">
    <name type="scientific">Extensimonas vulgaris</name>
    <dbReference type="NCBI Taxonomy" id="1031594"/>
    <lineage>
        <taxon>Bacteria</taxon>
        <taxon>Pseudomonadati</taxon>
        <taxon>Pseudomonadota</taxon>
        <taxon>Betaproteobacteria</taxon>
        <taxon>Burkholderiales</taxon>
        <taxon>Comamonadaceae</taxon>
        <taxon>Extensimonas</taxon>
    </lineage>
</organism>
<dbReference type="SMART" id="SM00052">
    <property type="entry name" value="EAL"/>
    <property type="match status" value="1"/>
</dbReference>
<dbReference type="InterPro" id="IPR052155">
    <property type="entry name" value="Biofilm_reg_signaling"/>
</dbReference>
<evidence type="ECO:0000313" key="6">
    <source>
        <dbReference type="EMBL" id="RCX10134.1"/>
    </source>
</evidence>
<dbReference type="GO" id="GO:0016020">
    <property type="term" value="C:membrane"/>
    <property type="evidence" value="ECO:0007669"/>
    <property type="project" value="InterPro"/>
</dbReference>
<dbReference type="CDD" id="cd01948">
    <property type="entry name" value="EAL"/>
    <property type="match status" value="1"/>
</dbReference>
<feature type="domain" description="EAL" evidence="3">
    <location>
        <begin position="563"/>
        <end position="817"/>
    </location>
</feature>
<dbReference type="PROSITE" id="PS50883">
    <property type="entry name" value="EAL"/>
    <property type="match status" value="1"/>
</dbReference>
<feature type="domain" description="GGDEF" evidence="5">
    <location>
        <begin position="416"/>
        <end position="554"/>
    </location>
</feature>
<accession>A0A369ARQ0</accession>
<evidence type="ECO:0000313" key="7">
    <source>
        <dbReference type="Proteomes" id="UP000252174"/>
    </source>
</evidence>
<dbReference type="Pfam" id="PF00990">
    <property type="entry name" value="GGDEF"/>
    <property type="match status" value="1"/>
</dbReference>
<dbReference type="InterPro" id="IPR000160">
    <property type="entry name" value="GGDEF_dom"/>
</dbReference>
<dbReference type="CDD" id="cd00130">
    <property type="entry name" value="PAS"/>
    <property type="match status" value="1"/>
</dbReference>
<keyword evidence="1" id="KW-0812">Transmembrane</keyword>
<dbReference type="Gene3D" id="3.20.20.450">
    <property type="entry name" value="EAL domain"/>
    <property type="match status" value="1"/>
</dbReference>
<dbReference type="PANTHER" id="PTHR44757:SF2">
    <property type="entry name" value="BIOFILM ARCHITECTURE MAINTENANCE PROTEIN MBAA"/>
    <property type="match status" value="1"/>
</dbReference>
<dbReference type="InterPro" id="IPR003660">
    <property type="entry name" value="HAMP_dom"/>
</dbReference>
<dbReference type="SMART" id="SM00304">
    <property type="entry name" value="HAMP"/>
    <property type="match status" value="1"/>
</dbReference>
<dbReference type="Gene3D" id="3.30.450.20">
    <property type="entry name" value="PAS domain"/>
    <property type="match status" value="1"/>
</dbReference>
<keyword evidence="1" id="KW-0472">Membrane</keyword>
<gene>
    <name evidence="6" type="ORF">DFR45_103118</name>
</gene>
<dbReference type="SUPFAM" id="SSF55073">
    <property type="entry name" value="Nucleotide cyclase"/>
    <property type="match status" value="1"/>
</dbReference>
<dbReference type="Pfam" id="PF00672">
    <property type="entry name" value="HAMP"/>
    <property type="match status" value="1"/>
</dbReference>
<comment type="caution">
    <text evidence="6">The sequence shown here is derived from an EMBL/GenBank/DDBJ whole genome shotgun (WGS) entry which is preliminary data.</text>
</comment>
<dbReference type="Pfam" id="PF00563">
    <property type="entry name" value="EAL"/>
    <property type="match status" value="1"/>
</dbReference>
<dbReference type="Pfam" id="PF08448">
    <property type="entry name" value="PAS_4"/>
    <property type="match status" value="1"/>
</dbReference>
<reference evidence="6 7" key="1">
    <citation type="submission" date="2018-07" db="EMBL/GenBank/DDBJ databases">
        <title>Genomic Encyclopedia of Type Strains, Phase IV (KMG-IV): sequencing the most valuable type-strain genomes for metagenomic binning, comparative biology and taxonomic classification.</title>
        <authorList>
            <person name="Goeker M."/>
        </authorList>
    </citation>
    <scope>NUCLEOTIDE SEQUENCE [LARGE SCALE GENOMIC DNA]</scope>
    <source>
        <strain evidence="6 7">DSM 100911</strain>
    </source>
</reference>
<feature type="transmembrane region" description="Helical" evidence="1">
    <location>
        <begin position="12"/>
        <end position="32"/>
    </location>
</feature>
<sequence>MKKFHLGLIGRIALVVIAIEVLAFGALGWFYIDRFSRAIAERTYARLHQIGHMIAAEDLPIGMVARPPIMSDLVGLPYLEGMVIGGNGRVIVASNPAQLGRLAAQVSGWDAAWLAPGAPEDRFVARGEALTFVLRPRSAADVAPTYTTVLTVSTAPLVATQRAIAWGGFAGSLLFIVLTSVAIVLFARRLITRRVDQSLRVLKRVEQGELDARIPVTGHDELGLLQRGVNAMTEQLARLLAQQQRHVEALRAQKELLASVIENAPIRVFWKDRDSRIMGCNTQFARDAGAQRPEQLIGKTDEELPWRDQAQAYRADDQQVMASGQPKLDYEEPQTTPEGRTIWLSTSKVPLRDAAGQVSGLLGIYADITERKQAQEQVYRLAYFDALTGLPNRTQLLERLRQTMACCSGGACDSGTCGALLFIDLDDFKAINETAGHDIGDLLLQQAAQRLRASVRPEDMVARAGGDEFLVLLPLQNASEAAVVHLVETVGARMLEALNQNYRLDGMVFHCTASIGATLLHGRDTSVEELLKQADMALYQAKDAGRNALRFFDAEMASAVRARMALEKDLREALPQGQLTLHYQLQVDGAGRATGAEVLLRWQHPQRGMVSPAAFIPLAEKTGLILPIGQWVLHAACVQLAAWAGQPETAQLTLAVNLSAQQLRQADFVAQVLQVLDETGANPQRLKLELTESMLVSNVEDAIEKMQALKARGVRFALDDFGTGYSSLAYLRRLPLDQLKIDQSFVRDVLGDPSAAALAQSIVALAQTMGLGVIAEGVETAEQREFLARVGCHAYQGYHFGRPVPLAEFEAQMQALRAAG</sequence>
<name>A0A369ARQ0_9BURK</name>
<evidence type="ECO:0000259" key="5">
    <source>
        <dbReference type="PROSITE" id="PS50887"/>
    </source>
</evidence>
<dbReference type="Gene3D" id="6.10.340.10">
    <property type="match status" value="1"/>
</dbReference>
<dbReference type="GO" id="GO:0007165">
    <property type="term" value="P:signal transduction"/>
    <property type="evidence" value="ECO:0007669"/>
    <property type="project" value="InterPro"/>
</dbReference>
<dbReference type="OrthoDB" id="9813903at2"/>
<keyword evidence="1" id="KW-1133">Transmembrane helix</keyword>
<dbReference type="RefSeq" id="WP_114482829.1">
    <property type="nucleotide sequence ID" value="NZ_QPJU01000003.1"/>
</dbReference>
<feature type="transmembrane region" description="Helical" evidence="1">
    <location>
        <begin position="163"/>
        <end position="187"/>
    </location>
</feature>
<feature type="domain" description="HAMP" evidence="4">
    <location>
        <begin position="189"/>
        <end position="241"/>
    </location>
</feature>
<dbReference type="InterPro" id="IPR000700">
    <property type="entry name" value="PAS-assoc_C"/>
</dbReference>
<evidence type="ECO:0000259" key="2">
    <source>
        <dbReference type="PROSITE" id="PS50113"/>
    </source>
</evidence>
<dbReference type="SUPFAM" id="SSF55785">
    <property type="entry name" value="PYP-like sensor domain (PAS domain)"/>
    <property type="match status" value="1"/>
</dbReference>
<protein>
    <submittedName>
        <fullName evidence="6">PAS domain S-box-containing protein/diguanylate cyclase (GGDEF)-like protein</fullName>
    </submittedName>
</protein>
<dbReference type="InterPro" id="IPR035919">
    <property type="entry name" value="EAL_sf"/>
</dbReference>
<dbReference type="FunFam" id="3.20.20.450:FF:000001">
    <property type="entry name" value="Cyclic di-GMP phosphodiesterase yahA"/>
    <property type="match status" value="1"/>
</dbReference>
<dbReference type="NCBIfam" id="TIGR00254">
    <property type="entry name" value="GGDEF"/>
    <property type="match status" value="1"/>
</dbReference>
<keyword evidence="7" id="KW-1185">Reference proteome</keyword>
<evidence type="ECO:0000259" key="4">
    <source>
        <dbReference type="PROSITE" id="PS50885"/>
    </source>
</evidence>
<proteinExistence type="predicted"/>
<dbReference type="CDD" id="cd01949">
    <property type="entry name" value="GGDEF"/>
    <property type="match status" value="1"/>
</dbReference>
<dbReference type="SUPFAM" id="SSF158472">
    <property type="entry name" value="HAMP domain-like"/>
    <property type="match status" value="1"/>
</dbReference>
<dbReference type="InterPro" id="IPR035965">
    <property type="entry name" value="PAS-like_dom_sf"/>
</dbReference>
<dbReference type="PROSITE" id="PS50113">
    <property type="entry name" value="PAC"/>
    <property type="match status" value="1"/>
</dbReference>
<dbReference type="InterPro" id="IPR000014">
    <property type="entry name" value="PAS"/>
</dbReference>
<dbReference type="NCBIfam" id="TIGR00229">
    <property type="entry name" value="sensory_box"/>
    <property type="match status" value="1"/>
</dbReference>
<dbReference type="SMART" id="SM00267">
    <property type="entry name" value="GGDEF"/>
    <property type="match status" value="1"/>
</dbReference>
<dbReference type="PROSITE" id="PS50887">
    <property type="entry name" value="GGDEF"/>
    <property type="match status" value="1"/>
</dbReference>
<dbReference type="SUPFAM" id="SSF141868">
    <property type="entry name" value="EAL domain-like"/>
    <property type="match status" value="1"/>
</dbReference>
<evidence type="ECO:0000259" key="3">
    <source>
        <dbReference type="PROSITE" id="PS50883"/>
    </source>
</evidence>
<dbReference type="Proteomes" id="UP000252174">
    <property type="component" value="Unassembled WGS sequence"/>
</dbReference>